<dbReference type="Gene3D" id="3.40.50.1110">
    <property type="entry name" value="SGNH hydrolase"/>
    <property type="match status" value="2"/>
</dbReference>
<dbReference type="EMBL" id="JAMZMK010006391">
    <property type="protein sequence ID" value="KAI7749241.1"/>
    <property type="molecule type" value="Genomic_DNA"/>
</dbReference>
<organism evidence="6 7">
    <name type="scientific">Ambrosia artemisiifolia</name>
    <name type="common">Common ragweed</name>
    <dbReference type="NCBI Taxonomy" id="4212"/>
    <lineage>
        <taxon>Eukaryota</taxon>
        <taxon>Viridiplantae</taxon>
        <taxon>Streptophyta</taxon>
        <taxon>Embryophyta</taxon>
        <taxon>Tracheophyta</taxon>
        <taxon>Spermatophyta</taxon>
        <taxon>Magnoliopsida</taxon>
        <taxon>eudicotyledons</taxon>
        <taxon>Gunneridae</taxon>
        <taxon>Pentapetalae</taxon>
        <taxon>asterids</taxon>
        <taxon>campanulids</taxon>
        <taxon>Asterales</taxon>
        <taxon>Asteraceae</taxon>
        <taxon>Asteroideae</taxon>
        <taxon>Heliantheae alliance</taxon>
        <taxon>Heliantheae</taxon>
        <taxon>Ambrosia</taxon>
    </lineage>
</organism>
<keyword evidence="7" id="KW-1185">Reference proteome</keyword>
<proteinExistence type="inferred from homology"/>
<evidence type="ECO:0000256" key="5">
    <source>
        <dbReference type="SAM" id="MobiDB-lite"/>
    </source>
</evidence>
<reference evidence="6" key="1">
    <citation type="submission" date="2022-06" db="EMBL/GenBank/DDBJ databases">
        <title>Uncovering the hologenomic basis of an extraordinary plant invasion.</title>
        <authorList>
            <person name="Bieker V.C."/>
            <person name="Martin M.D."/>
            <person name="Gilbert T."/>
            <person name="Hodgins K."/>
            <person name="Battlay P."/>
            <person name="Petersen B."/>
            <person name="Wilson J."/>
        </authorList>
    </citation>
    <scope>NUCLEOTIDE SEQUENCE</scope>
    <source>
        <strain evidence="6">AA19_3_7</strain>
        <tissue evidence="6">Leaf</tissue>
    </source>
</reference>
<comment type="similarity">
    <text evidence="1">Belongs to the 'GDSL' lipolytic enzyme family.</text>
</comment>
<dbReference type="PANTHER" id="PTHR22835:SF659">
    <property type="entry name" value="GDSL LIPASE_ACYLHYDROLASE, PUTATIVE (AFU_ORTHOLOGUE AFUA_2G00510)-RELATED"/>
    <property type="match status" value="1"/>
</dbReference>
<gene>
    <name evidence="6" type="ORF">M8C21_030885</name>
</gene>
<dbReference type="SUPFAM" id="SSF52266">
    <property type="entry name" value="SGNH hydrolase"/>
    <property type="match status" value="1"/>
</dbReference>
<evidence type="ECO:0000256" key="2">
    <source>
        <dbReference type="ARBA" id="ARBA00022729"/>
    </source>
</evidence>
<dbReference type="Pfam" id="PF00657">
    <property type="entry name" value="Lipase_GDSL"/>
    <property type="match status" value="2"/>
</dbReference>
<dbReference type="InterPro" id="IPR035669">
    <property type="entry name" value="SGNH_plant_lipase-like"/>
</dbReference>
<feature type="non-terminal residue" evidence="6">
    <location>
        <position position="626"/>
    </location>
</feature>
<evidence type="ECO:0000256" key="1">
    <source>
        <dbReference type="ARBA" id="ARBA00008668"/>
    </source>
</evidence>
<protein>
    <recommendedName>
        <fullName evidence="8">GDSL esterase/lipase</fullName>
    </recommendedName>
</protein>
<dbReference type="AlphaFoldDB" id="A0AAD5CZ48"/>
<name>A0AAD5CZ48_AMBAR</name>
<evidence type="ECO:0000313" key="6">
    <source>
        <dbReference type="EMBL" id="KAI7749241.1"/>
    </source>
</evidence>
<evidence type="ECO:0008006" key="8">
    <source>
        <dbReference type="Google" id="ProtNLM"/>
    </source>
</evidence>
<feature type="region of interest" description="Disordered" evidence="5">
    <location>
        <begin position="1"/>
        <end position="23"/>
    </location>
</feature>
<keyword evidence="3" id="KW-0378">Hydrolase</keyword>
<evidence type="ECO:0000256" key="4">
    <source>
        <dbReference type="ARBA" id="ARBA00023180"/>
    </source>
</evidence>
<accession>A0AAD5CZ48</accession>
<dbReference type="Proteomes" id="UP001206925">
    <property type="component" value="Unassembled WGS sequence"/>
</dbReference>
<dbReference type="InterPro" id="IPR036514">
    <property type="entry name" value="SGNH_hydro_sf"/>
</dbReference>
<keyword evidence="2" id="KW-0732">Signal</keyword>
<comment type="caution">
    <text evidence="6">The sequence shown here is derived from an EMBL/GenBank/DDBJ whole genome shotgun (WGS) entry which is preliminary data.</text>
</comment>
<keyword evidence="4" id="KW-0325">Glycoprotein</keyword>
<evidence type="ECO:0000313" key="7">
    <source>
        <dbReference type="Proteomes" id="UP001206925"/>
    </source>
</evidence>
<evidence type="ECO:0000256" key="3">
    <source>
        <dbReference type="ARBA" id="ARBA00022801"/>
    </source>
</evidence>
<sequence>FGDSLADTGNLKQLSSKSNSQPPHFLFPPYGETFFHKPTGRCSNGRLIIDFIAQQSSTTQATRLKHEYFSSNDVHDHCKNILRNSLILMGEIGGNDYNHAVIAGKPISELKSYVPLVINTIVSSINELIELGAETLVVPGNLPVGCSAAYLTIYYGSDKVEYDNTTGCITELNKFAEWHNELLQTSLNQIREVHPNVNIIYADYYNAAMQFFRSPEKYGFINGALKACCGGGGPYNYNQLVACAEPSSTTCAQPETYANWDGLHLTEAAYHVIFKSLFQGTYTTPQFNSLCPTSNVQAREASSNLVQSSYSLKSSGLRPLFLWALGGYDDTQDNISHSYVKGLNKYDKIFSFGDSIADTGNLLHSGALANPVIGRLPYGQTFFRRPTGRCSDGRLIIDFVAEKYGLPYLPPYLAIAESLESKAKHGVNFAVAGSTALDAKFFYDKGIGRILWSNDSLSIQLGWFKRLKSQMCTTKQECDNYFKRSLFMMGEIGGNDYNYAFFVGGTIADLKRLVPLVVETIISATSVIKLMDNMSQMVIDDGAREVVVPGNFPIGCSAIYLTMFETQNKTAYDGNGCLKAYNAFSKYHNTQLKLALEKLREKYTRVRIIYADYYGASKALSHIPNH</sequence>
<dbReference type="CDD" id="cd01837">
    <property type="entry name" value="SGNH_plant_lipase_like"/>
    <property type="match status" value="2"/>
</dbReference>
<dbReference type="GO" id="GO:0016788">
    <property type="term" value="F:hydrolase activity, acting on ester bonds"/>
    <property type="evidence" value="ECO:0007669"/>
    <property type="project" value="InterPro"/>
</dbReference>
<dbReference type="PANTHER" id="PTHR22835">
    <property type="entry name" value="ZINC FINGER FYVE DOMAIN CONTAINING PROTEIN"/>
    <property type="match status" value="1"/>
</dbReference>
<feature type="non-terminal residue" evidence="6">
    <location>
        <position position="1"/>
    </location>
</feature>
<feature type="compositionally biased region" description="Polar residues" evidence="5">
    <location>
        <begin position="10"/>
        <end position="22"/>
    </location>
</feature>
<dbReference type="InterPro" id="IPR001087">
    <property type="entry name" value="GDSL"/>
</dbReference>